<sequence>MFIVPLLLGLACLAFGLALAKNHRGFRDRLVASPVNLALGDDKVPGTFKAVGVMAAILGVFITTFGVIFAIFS</sequence>
<keyword evidence="1" id="KW-0812">Transmembrane</keyword>
<accession>A0ABY8K4H0</accession>
<dbReference type="Proteomes" id="UP001216440">
    <property type="component" value="Chromosome"/>
</dbReference>
<proteinExistence type="predicted"/>
<reference evidence="2 3" key="1">
    <citation type="submission" date="2023-03" db="EMBL/GenBank/DDBJ databases">
        <authorList>
            <person name="Mo P."/>
        </authorList>
    </citation>
    <scope>NUCLEOTIDE SEQUENCE [LARGE SCALE GENOMIC DNA]</scope>
    <source>
        <strain evidence="2 3">HUAS 5</strain>
    </source>
</reference>
<keyword evidence="1" id="KW-1133">Transmembrane helix</keyword>
<feature type="transmembrane region" description="Helical" evidence="1">
    <location>
        <begin position="50"/>
        <end position="72"/>
    </location>
</feature>
<evidence type="ECO:0000313" key="3">
    <source>
        <dbReference type="Proteomes" id="UP001216440"/>
    </source>
</evidence>
<organism evidence="2 3">
    <name type="scientific">Streptomyces cathayae</name>
    <dbReference type="NCBI Taxonomy" id="3031124"/>
    <lineage>
        <taxon>Bacteria</taxon>
        <taxon>Bacillati</taxon>
        <taxon>Actinomycetota</taxon>
        <taxon>Actinomycetes</taxon>
        <taxon>Kitasatosporales</taxon>
        <taxon>Streptomycetaceae</taxon>
        <taxon>Streptomyces</taxon>
    </lineage>
</organism>
<gene>
    <name evidence="2" type="ORF">PYS65_25275</name>
</gene>
<name>A0ABY8K4H0_9ACTN</name>
<evidence type="ECO:0000313" key="2">
    <source>
        <dbReference type="EMBL" id="WGD43174.1"/>
    </source>
</evidence>
<dbReference type="RefSeq" id="WP_279336226.1">
    <property type="nucleotide sequence ID" value="NZ_CP121682.1"/>
</dbReference>
<keyword evidence="1" id="KW-0472">Membrane</keyword>
<protein>
    <submittedName>
        <fullName evidence="2">Uncharacterized protein</fullName>
    </submittedName>
</protein>
<dbReference type="EMBL" id="CP121682">
    <property type="protein sequence ID" value="WGD43174.1"/>
    <property type="molecule type" value="Genomic_DNA"/>
</dbReference>
<evidence type="ECO:0000256" key="1">
    <source>
        <dbReference type="SAM" id="Phobius"/>
    </source>
</evidence>
<keyword evidence="3" id="KW-1185">Reference proteome</keyword>